<sequence length="442" mass="49098">MDTHTLVDSNHIKPTIVSNGNISNNSNRTQQHDIVQMQLETQTTPTTIQSVNNTSIHKGKALRQVVAAFIANLGTINTGLAFGFSAVVIPQLQQSDSIIQIDENQKSWIASLSSLSTPVGCILSGWMMDRFGRKKTLLLTEIPLIFGWLLISMATDIRMIYGGRLLVGLGSGMVGAPARVYTSEVTQPHLRGMLGALASVGISFGVLSQYILGTFLRWQMLSAISAIIPIAAFIFMCLMPESPNYLVSRSKSDKALKSLHKLRGSKCNIQHEVDHLKQFTLKTQATARKPTFKETISALLSPAAMKPFGILVTYFMLYQFSGVNSLTFYAVDIFKISGSRFDPNYCTIFMGGFRLMFTIIACISMRRCGRRPLTFISTTVFYYFYLPETKGRTLQEIEDYFSGRTTTLKAKKTATASKFNINLNEAAKEQTLKIEKEKLLLA</sequence>
<dbReference type="GO" id="GO:0005886">
    <property type="term" value="C:plasma membrane"/>
    <property type="evidence" value="ECO:0007669"/>
    <property type="project" value="UniProtKB-SubCell"/>
</dbReference>
<evidence type="ECO:0000256" key="5">
    <source>
        <dbReference type="ARBA" id="ARBA00022692"/>
    </source>
</evidence>
<dbReference type="InterPro" id="IPR050549">
    <property type="entry name" value="MFS_Trehalose_Transporter"/>
</dbReference>
<feature type="transmembrane region" description="Helical" evidence="8">
    <location>
        <begin position="218"/>
        <end position="239"/>
    </location>
</feature>
<evidence type="ECO:0000313" key="10">
    <source>
        <dbReference type="EMBL" id="ACZ26269.1"/>
    </source>
</evidence>
<feature type="transmembrane region" description="Helical" evidence="8">
    <location>
        <begin position="161"/>
        <end position="181"/>
    </location>
</feature>
<dbReference type="PROSITE" id="PS00216">
    <property type="entry name" value="SUGAR_TRANSPORT_1"/>
    <property type="match status" value="1"/>
</dbReference>
<comment type="subcellular location">
    <subcellularLocation>
        <location evidence="1">Cell membrane</location>
        <topology evidence="1">Multi-pass membrane protein</topology>
    </subcellularLocation>
</comment>
<evidence type="ECO:0000256" key="7">
    <source>
        <dbReference type="ARBA" id="ARBA00023136"/>
    </source>
</evidence>
<feature type="transmembrane region" description="Helical" evidence="8">
    <location>
        <begin position="108"/>
        <end position="126"/>
    </location>
</feature>
<protein>
    <submittedName>
        <fullName evidence="10">Putative sugar transporter</fullName>
    </submittedName>
</protein>
<organism evidence="10">
    <name type="scientific">Mayetiola destructor</name>
    <name type="common">Hessian fly</name>
    <dbReference type="NCBI Taxonomy" id="39758"/>
    <lineage>
        <taxon>Eukaryota</taxon>
        <taxon>Metazoa</taxon>
        <taxon>Ecdysozoa</taxon>
        <taxon>Arthropoda</taxon>
        <taxon>Hexapoda</taxon>
        <taxon>Insecta</taxon>
        <taxon>Pterygota</taxon>
        <taxon>Neoptera</taxon>
        <taxon>Endopterygota</taxon>
        <taxon>Diptera</taxon>
        <taxon>Nematocera</taxon>
        <taxon>Sciaroidea</taxon>
        <taxon>Cecidomyiidae</taxon>
        <taxon>Mayetiola</taxon>
    </lineage>
</organism>
<dbReference type="SUPFAM" id="SSF103473">
    <property type="entry name" value="MFS general substrate transporter"/>
    <property type="match status" value="1"/>
</dbReference>
<dbReference type="InterPro" id="IPR036259">
    <property type="entry name" value="MFS_trans_sf"/>
</dbReference>
<dbReference type="Pfam" id="PF00083">
    <property type="entry name" value="Sugar_tr"/>
    <property type="match status" value="1"/>
</dbReference>
<keyword evidence="5 8" id="KW-0812">Transmembrane</keyword>
<dbReference type="GO" id="GO:0022857">
    <property type="term" value="F:transmembrane transporter activity"/>
    <property type="evidence" value="ECO:0007669"/>
    <property type="project" value="InterPro"/>
</dbReference>
<evidence type="ECO:0000256" key="8">
    <source>
        <dbReference type="SAM" id="Phobius"/>
    </source>
</evidence>
<feature type="domain" description="Major facilitator superfamily (MFS) profile" evidence="9">
    <location>
        <begin position="67"/>
        <end position="442"/>
    </location>
</feature>
<keyword evidence="7 8" id="KW-0472">Membrane</keyword>
<proteinExistence type="predicted"/>
<dbReference type="PANTHER" id="PTHR48021">
    <property type="match status" value="1"/>
</dbReference>
<dbReference type="FunFam" id="1.20.1250.20:FF:000218">
    <property type="entry name" value="facilitated trehalose transporter Tret1"/>
    <property type="match status" value="1"/>
</dbReference>
<evidence type="ECO:0000256" key="2">
    <source>
        <dbReference type="ARBA" id="ARBA00022448"/>
    </source>
</evidence>
<dbReference type="InterPro" id="IPR005829">
    <property type="entry name" value="Sugar_transporter_CS"/>
</dbReference>
<evidence type="ECO:0000256" key="3">
    <source>
        <dbReference type="ARBA" id="ARBA00022475"/>
    </source>
</evidence>
<dbReference type="PROSITE" id="PS50850">
    <property type="entry name" value="MFS"/>
    <property type="match status" value="1"/>
</dbReference>
<dbReference type="InterPro" id="IPR020846">
    <property type="entry name" value="MFS_dom"/>
</dbReference>
<dbReference type="AlphaFoldDB" id="D1MLL8"/>
<evidence type="ECO:0000256" key="4">
    <source>
        <dbReference type="ARBA" id="ARBA00022597"/>
    </source>
</evidence>
<keyword evidence="6 8" id="KW-1133">Transmembrane helix</keyword>
<dbReference type="Gene3D" id="1.20.1250.20">
    <property type="entry name" value="MFS general substrate transporter like domains"/>
    <property type="match status" value="2"/>
</dbReference>
<feature type="transmembrane region" description="Helical" evidence="8">
    <location>
        <begin position="65"/>
        <end position="88"/>
    </location>
</feature>
<feature type="transmembrane region" description="Helical" evidence="8">
    <location>
        <begin position="308"/>
        <end position="331"/>
    </location>
</feature>
<dbReference type="InterPro" id="IPR005828">
    <property type="entry name" value="MFS_sugar_transport-like"/>
</dbReference>
<evidence type="ECO:0000256" key="1">
    <source>
        <dbReference type="ARBA" id="ARBA00004651"/>
    </source>
</evidence>
<evidence type="ECO:0000256" key="6">
    <source>
        <dbReference type="ARBA" id="ARBA00022989"/>
    </source>
</evidence>
<accession>D1MLL8</accession>
<evidence type="ECO:0000259" key="9">
    <source>
        <dbReference type="PROSITE" id="PS50850"/>
    </source>
</evidence>
<feature type="transmembrane region" description="Helical" evidence="8">
    <location>
        <begin position="343"/>
        <end position="363"/>
    </location>
</feature>
<reference evidence="10" key="1">
    <citation type="submission" date="2009-11" db="EMBL/GenBank/DDBJ databases">
        <authorList>
            <person name="Chen M.-S."/>
        </authorList>
    </citation>
    <scope>NUCLEOTIDE SEQUENCE</scope>
</reference>
<name>D1MLL8_MAYDE</name>
<feature type="transmembrane region" description="Helical" evidence="8">
    <location>
        <begin position="193"/>
        <end position="212"/>
    </location>
</feature>
<feature type="transmembrane region" description="Helical" evidence="8">
    <location>
        <begin position="138"/>
        <end position="155"/>
    </location>
</feature>
<reference evidence="10" key="2">
    <citation type="journal article" date="2010" name="BMC Evol. Biol.">
        <title>Unusual conservation among genes encoding small secreted salivary gland proteins from a gall midge.</title>
        <authorList>
            <person name="Chen M.S."/>
            <person name="Liu X."/>
            <person name="Yang Z."/>
            <person name="Zhao H."/>
            <person name="Shukle R.H."/>
            <person name="Stuart J.J."/>
            <person name="Hulbert S."/>
        </authorList>
    </citation>
    <scope>NUCLEOTIDE SEQUENCE</scope>
</reference>
<keyword evidence="2" id="KW-0813">Transport</keyword>
<keyword evidence="4 10" id="KW-0762">Sugar transport</keyword>
<dbReference type="EMBL" id="GU196316">
    <property type="protein sequence ID" value="ACZ26269.1"/>
    <property type="molecule type" value="Genomic_DNA"/>
</dbReference>
<dbReference type="PROSITE" id="PS00217">
    <property type="entry name" value="SUGAR_TRANSPORT_2"/>
    <property type="match status" value="1"/>
</dbReference>
<keyword evidence="3" id="KW-1003">Cell membrane</keyword>
<dbReference type="PANTHER" id="PTHR48021:SF7">
    <property type="entry name" value="RH09188P"/>
    <property type="match status" value="1"/>
</dbReference>